<name>A0ABR9WUS5_9FLAO</name>
<feature type="chain" id="PRO_5045916798" evidence="1">
    <location>
        <begin position="20"/>
        <end position="217"/>
    </location>
</feature>
<sequence length="217" mass="24304">MKKIILAVAFLATFLVSNAQDKPSKVKFGVKGGLNLSSVILEEEYDATSSSKTGIHLGLFTNIPMGKKFAFQPELLFSMQGANQKVDYEYRLIEADNRLNYLSVPLNFQFFVVKKVFIEAGPYFDFLLSAKGDVVVKNNYINDTSTIVENGKNLKDYYKPVVFGVNFGGGYHINDKISVNARYYMGLSPSDSSAFSYTYETLSTKNRLFQLGVGYTF</sequence>
<feature type="signal peptide" evidence="1">
    <location>
        <begin position="1"/>
        <end position="19"/>
    </location>
</feature>
<organism evidence="3 4">
    <name type="scientific">Flavobacterium proteolyticum</name>
    <dbReference type="NCBI Taxonomy" id="2911683"/>
    <lineage>
        <taxon>Bacteria</taxon>
        <taxon>Pseudomonadati</taxon>
        <taxon>Bacteroidota</taxon>
        <taxon>Flavobacteriia</taxon>
        <taxon>Flavobacteriales</taxon>
        <taxon>Flavobacteriaceae</taxon>
        <taxon>Flavobacterium</taxon>
    </lineage>
</organism>
<evidence type="ECO:0000256" key="1">
    <source>
        <dbReference type="SAM" id="SignalP"/>
    </source>
</evidence>
<comment type="caution">
    <text evidence="3">The sequence shown here is derived from an EMBL/GenBank/DDBJ whole genome shotgun (WGS) entry which is preliminary data.</text>
</comment>
<evidence type="ECO:0000313" key="4">
    <source>
        <dbReference type="Proteomes" id="UP000656274"/>
    </source>
</evidence>
<gene>
    <name evidence="3" type="ORF">IM755_11935</name>
</gene>
<proteinExistence type="predicted"/>
<protein>
    <submittedName>
        <fullName evidence="3">PorT family protein</fullName>
    </submittedName>
</protein>
<dbReference type="Proteomes" id="UP000656274">
    <property type="component" value="Unassembled WGS sequence"/>
</dbReference>
<dbReference type="InterPro" id="IPR025665">
    <property type="entry name" value="Beta-barrel_OMP_2"/>
</dbReference>
<keyword evidence="4" id="KW-1185">Reference proteome</keyword>
<dbReference type="RefSeq" id="WP_194097154.1">
    <property type="nucleotide sequence ID" value="NZ_JADFTZ010000007.1"/>
</dbReference>
<dbReference type="Pfam" id="PF13568">
    <property type="entry name" value="OMP_b-brl_2"/>
    <property type="match status" value="1"/>
</dbReference>
<keyword evidence="1" id="KW-0732">Signal</keyword>
<feature type="domain" description="Outer membrane protein beta-barrel" evidence="2">
    <location>
        <begin position="18"/>
        <end position="190"/>
    </location>
</feature>
<evidence type="ECO:0000259" key="2">
    <source>
        <dbReference type="Pfam" id="PF13568"/>
    </source>
</evidence>
<evidence type="ECO:0000313" key="3">
    <source>
        <dbReference type="EMBL" id="MBE9577418.1"/>
    </source>
</evidence>
<reference evidence="3 4" key="1">
    <citation type="submission" date="2020-10" db="EMBL/GenBank/DDBJ databases">
        <title>The genome sequence of Flavobacterium aquaticum 1Y8A.</title>
        <authorList>
            <person name="Liu Y."/>
        </authorList>
    </citation>
    <scope>NUCLEOTIDE SEQUENCE [LARGE SCALE GENOMIC DNA]</scope>
    <source>
        <strain evidence="3 4">1Y8A</strain>
    </source>
</reference>
<dbReference type="EMBL" id="JADFTZ010000007">
    <property type="protein sequence ID" value="MBE9577418.1"/>
    <property type="molecule type" value="Genomic_DNA"/>
</dbReference>
<accession>A0ABR9WUS5</accession>